<evidence type="ECO:0000256" key="1">
    <source>
        <dbReference type="SAM" id="SignalP"/>
    </source>
</evidence>
<evidence type="ECO:0000313" key="3">
    <source>
        <dbReference type="Proteomes" id="UP000634522"/>
    </source>
</evidence>
<sequence length="118" mass="12689">MKKTILASLLATLMLAGSAFAQEKMDDMKGMDMKNMDMGKPSAPSAKTHKAVGVVKALDAKAGTVTVAHEAVKSMNWPAMNMTFAVKDKMLFDKLAEGKKVEFDFAQEGKGYVVTGVK</sequence>
<keyword evidence="1" id="KW-0732">Signal</keyword>
<dbReference type="Gene3D" id="2.40.50.320">
    <property type="entry name" value="Copper binding periplasmic protein CusF"/>
    <property type="match status" value="1"/>
</dbReference>
<organism evidence="2 3">
    <name type="scientific">Aromatoleum toluolicum</name>
    <dbReference type="NCBI Taxonomy" id="90060"/>
    <lineage>
        <taxon>Bacteria</taxon>
        <taxon>Pseudomonadati</taxon>
        <taxon>Pseudomonadota</taxon>
        <taxon>Betaproteobacteria</taxon>
        <taxon>Rhodocyclales</taxon>
        <taxon>Rhodocyclaceae</taxon>
        <taxon>Aromatoleum</taxon>
    </lineage>
</organism>
<gene>
    <name evidence="2" type="ORF">GPA27_18055</name>
</gene>
<keyword evidence="3" id="KW-1185">Reference proteome</keyword>
<dbReference type="InterPro" id="IPR042230">
    <property type="entry name" value="CusF_sf"/>
</dbReference>
<feature type="signal peptide" evidence="1">
    <location>
        <begin position="1"/>
        <end position="21"/>
    </location>
</feature>
<evidence type="ECO:0000313" key="2">
    <source>
        <dbReference type="EMBL" id="NMF99286.1"/>
    </source>
</evidence>
<name>A0ABX1NIY8_9RHOO</name>
<dbReference type="EMBL" id="WTVS01000041">
    <property type="protein sequence ID" value="NMF99286.1"/>
    <property type="molecule type" value="Genomic_DNA"/>
</dbReference>
<protein>
    <submittedName>
        <fullName evidence="2">Copper-binding protein</fullName>
    </submittedName>
</protein>
<dbReference type="InterPro" id="IPR021647">
    <property type="entry name" value="CusF_Ec"/>
</dbReference>
<accession>A0ABX1NIY8</accession>
<dbReference type="Proteomes" id="UP000634522">
    <property type="component" value="Unassembled WGS sequence"/>
</dbReference>
<feature type="chain" id="PRO_5046796682" evidence="1">
    <location>
        <begin position="22"/>
        <end position="118"/>
    </location>
</feature>
<dbReference type="Pfam" id="PF11604">
    <property type="entry name" value="CusF_Ec"/>
    <property type="match status" value="1"/>
</dbReference>
<reference evidence="2 3" key="1">
    <citation type="submission" date="2019-12" db="EMBL/GenBank/DDBJ databases">
        <title>Comparative genomics gives insights into the taxonomy of the Azoarcus-Aromatoleum group and reveals separate origins of nif in the plant-associated Azoarcus and non-plant-associated Aromatoleum sub-groups.</title>
        <authorList>
            <person name="Lafos M."/>
            <person name="Maluk M."/>
            <person name="Batista M."/>
            <person name="Junghare M."/>
            <person name="Carmona M."/>
            <person name="Faoro H."/>
            <person name="Cruz L.M."/>
            <person name="Battistoni F."/>
            <person name="De Souza E."/>
            <person name="Pedrosa F."/>
            <person name="Chen W.-M."/>
            <person name="Poole P.S."/>
            <person name="Dixon R.A."/>
            <person name="James E.K."/>
        </authorList>
    </citation>
    <scope>NUCLEOTIDE SEQUENCE [LARGE SCALE GENOMIC DNA]</scope>
    <source>
        <strain evidence="2 3">T</strain>
    </source>
</reference>
<proteinExistence type="predicted"/>
<dbReference type="RefSeq" id="WP_169141890.1">
    <property type="nucleotide sequence ID" value="NZ_WTVS01000041.1"/>
</dbReference>
<comment type="caution">
    <text evidence="2">The sequence shown here is derived from an EMBL/GenBank/DDBJ whole genome shotgun (WGS) entry which is preliminary data.</text>
</comment>